<proteinExistence type="predicted"/>
<comment type="caution">
    <text evidence="2">The sequence shown here is derived from an EMBL/GenBank/DDBJ whole genome shotgun (WGS) entry which is preliminary data.</text>
</comment>
<evidence type="ECO:0000256" key="1">
    <source>
        <dbReference type="SAM" id="MobiDB-lite"/>
    </source>
</evidence>
<feature type="region of interest" description="Disordered" evidence="1">
    <location>
        <begin position="291"/>
        <end position="315"/>
    </location>
</feature>
<sequence>MTLCRKCYQPAHLFLCPRCTEQLRENLDQLAWFVERLDETVTRQDTLTLGSIGQSSEEPMPFNLTASSLAHSARNTITTWVRTVCEHHGIEFGPVRVVSLDFIGPLPDSRWRRLPRRYTPTLPDMCEWLAEHVQAIALTPGAEECADEMEQLREQIIKAINRNERRFAGPCPTIKGHNQRGEQIHCDEMLYAEADEQFVECPRCKSKIDVDKNRLRSAVNRDLMPEAKLLEILESLGEKVPRVKLYEWIRTKRLHIRGWIHAGRIVNTRIRRGDPRVFSLSQARQLRWKDEAERDASRLSLPRGTTAQGTTPTRK</sequence>
<organism evidence="2 3">
    <name type="scientific">Mycobacteroides abscessus subsp. bolletii</name>
    <dbReference type="NCBI Taxonomy" id="319705"/>
    <lineage>
        <taxon>Bacteria</taxon>
        <taxon>Bacillati</taxon>
        <taxon>Actinomycetota</taxon>
        <taxon>Actinomycetes</taxon>
        <taxon>Mycobacteriales</taxon>
        <taxon>Mycobacteriaceae</taxon>
        <taxon>Mycobacteroides</taxon>
        <taxon>Mycobacteroides abscessus</taxon>
    </lineage>
</organism>
<reference evidence="2 3" key="1">
    <citation type="submission" date="2016-11" db="EMBL/GenBank/DDBJ databases">
        <authorList>
            <consortium name="Pathogen Informatics"/>
        </authorList>
    </citation>
    <scope>NUCLEOTIDE SEQUENCE [LARGE SCALE GENOMIC DNA]</scope>
    <source>
        <strain evidence="2 3">968</strain>
    </source>
</reference>
<evidence type="ECO:0000313" key="2">
    <source>
        <dbReference type="EMBL" id="SHX42963.1"/>
    </source>
</evidence>
<protein>
    <submittedName>
        <fullName evidence="2">Bacteriophage protein</fullName>
    </submittedName>
</protein>
<gene>
    <name evidence="2" type="ORF">SAMEA2275694_02625</name>
</gene>
<evidence type="ECO:0000313" key="3">
    <source>
        <dbReference type="Proteomes" id="UP000185183"/>
    </source>
</evidence>
<dbReference type="RefSeq" id="WP_074357510.1">
    <property type="nucleotide sequence ID" value="NZ_FSCP01000001.1"/>
</dbReference>
<dbReference type="Proteomes" id="UP000185183">
    <property type="component" value="Unassembled WGS sequence"/>
</dbReference>
<dbReference type="EMBL" id="FSFA01000003">
    <property type="protein sequence ID" value="SHX42963.1"/>
    <property type="molecule type" value="Genomic_DNA"/>
</dbReference>
<dbReference type="AlphaFoldDB" id="A0A9Q7SEQ8"/>
<accession>A0A9Q7SEQ8</accession>
<feature type="compositionally biased region" description="Polar residues" evidence="1">
    <location>
        <begin position="303"/>
        <end position="315"/>
    </location>
</feature>
<name>A0A9Q7SEQ8_9MYCO</name>